<dbReference type="AlphaFoldDB" id="A0A0D2X3R6"/>
<dbReference type="Proteomes" id="UP000008743">
    <property type="component" value="Unassembled WGS sequence"/>
</dbReference>
<dbReference type="InParanoid" id="A0A0D2X3R6"/>
<keyword evidence="2" id="KW-1185">Reference proteome</keyword>
<accession>A0A0D2X3R6</accession>
<dbReference type="EMBL" id="KE346367">
    <property type="protein sequence ID" value="KJE94774.1"/>
    <property type="molecule type" value="Genomic_DNA"/>
</dbReference>
<organism evidence="1 2">
    <name type="scientific">Capsaspora owczarzaki (strain ATCC 30864)</name>
    <dbReference type="NCBI Taxonomy" id="595528"/>
    <lineage>
        <taxon>Eukaryota</taxon>
        <taxon>Filasterea</taxon>
        <taxon>Capsaspora</taxon>
    </lineage>
</organism>
<name>A0A0D2X3R6_CAPO3</name>
<evidence type="ECO:0000313" key="2">
    <source>
        <dbReference type="Proteomes" id="UP000008743"/>
    </source>
</evidence>
<reference evidence="2" key="1">
    <citation type="submission" date="2011-02" db="EMBL/GenBank/DDBJ databases">
        <title>The Genome Sequence of Capsaspora owczarzaki ATCC 30864.</title>
        <authorList>
            <person name="Russ C."/>
            <person name="Cuomo C."/>
            <person name="Burger G."/>
            <person name="Gray M.W."/>
            <person name="Holland P.W.H."/>
            <person name="King N."/>
            <person name="Lang F.B.F."/>
            <person name="Roger A.J."/>
            <person name="Ruiz-Trillo I."/>
            <person name="Young S.K."/>
            <person name="Zeng Q."/>
            <person name="Gargeya S."/>
            <person name="Alvarado L."/>
            <person name="Berlin A."/>
            <person name="Chapman S.B."/>
            <person name="Chen Z."/>
            <person name="Freedman E."/>
            <person name="Gellesch M."/>
            <person name="Goldberg J."/>
            <person name="Griggs A."/>
            <person name="Gujja S."/>
            <person name="Heilman E."/>
            <person name="Heiman D."/>
            <person name="Howarth C."/>
            <person name="Mehta T."/>
            <person name="Neiman D."/>
            <person name="Pearson M."/>
            <person name="Roberts A."/>
            <person name="Saif S."/>
            <person name="Shea T."/>
            <person name="Shenoy N."/>
            <person name="Sisk P."/>
            <person name="Stolte C."/>
            <person name="Sykes S."/>
            <person name="White J."/>
            <person name="Yandava C."/>
            <person name="Haas B."/>
            <person name="Nusbaum C."/>
            <person name="Birren B."/>
        </authorList>
    </citation>
    <scope>NUCLEOTIDE SEQUENCE</scope>
    <source>
        <strain evidence="2">ATCC 30864</strain>
    </source>
</reference>
<sequence>MHPSEPVELLVVGDPRCLPSQCNSTNSCSVRLYRFCSMMCSREKKISAAVLCDLCVRDRLFVFCVFVVSFFFPPPSSPLPVRSDRPSLFYFGGALSNPRLGIQGLSGTFVFLSATPV</sequence>
<proteinExistence type="predicted"/>
<protein>
    <submittedName>
        <fullName evidence="1">Uncharacterized protein</fullName>
    </submittedName>
</protein>
<evidence type="ECO:0000313" key="1">
    <source>
        <dbReference type="EMBL" id="KJE94774.1"/>
    </source>
</evidence>
<gene>
    <name evidence="1" type="ORF">CAOG_009846</name>
</gene>